<accession>A0A2P6VG77</accession>
<dbReference type="SMART" id="SM00673">
    <property type="entry name" value="CARP"/>
    <property type="match status" value="2"/>
</dbReference>
<evidence type="ECO:0000256" key="2">
    <source>
        <dbReference type="ARBA" id="ARBA00008848"/>
    </source>
</evidence>
<dbReference type="InterPro" id="IPR006599">
    <property type="entry name" value="CARP_motif"/>
</dbReference>
<dbReference type="Gene3D" id="2.160.20.70">
    <property type="match status" value="1"/>
</dbReference>
<feature type="transmembrane region" description="Helical" evidence="8">
    <location>
        <begin position="618"/>
        <end position="637"/>
    </location>
</feature>
<keyword evidence="3" id="KW-0963">Cytoplasm</keyword>
<dbReference type="InterPro" id="IPR016098">
    <property type="entry name" value="CAP/MinC_C"/>
</dbReference>
<dbReference type="Gene3D" id="1.20.58.1250">
    <property type="entry name" value="Tubulin Binding Cofactor C, N-terminal domain"/>
    <property type="match status" value="1"/>
</dbReference>
<dbReference type="STRING" id="554055.A0A2P6VG77"/>
<proteinExistence type="inferred from homology"/>
<dbReference type="PANTHER" id="PTHR15139:SF0">
    <property type="entry name" value="TUBULIN-SPECIFIC CHAPERONE C"/>
    <property type="match status" value="1"/>
</dbReference>
<feature type="transmembrane region" description="Helical" evidence="8">
    <location>
        <begin position="584"/>
        <end position="606"/>
    </location>
</feature>
<dbReference type="Pfam" id="PF16752">
    <property type="entry name" value="TBCC_N"/>
    <property type="match status" value="1"/>
</dbReference>
<dbReference type="OrthoDB" id="194775at2759"/>
<evidence type="ECO:0000256" key="8">
    <source>
        <dbReference type="SAM" id="Phobius"/>
    </source>
</evidence>
<keyword evidence="8" id="KW-0812">Transmembrane</keyword>
<keyword evidence="8" id="KW-1133">Transmembrane helix</keyword>
<comment type="similarity">
    <text evidence="2">Belongs to the TBCC family.</text>
</comment>
<feature type="domain" description="C-CAP/cofactor C-like" evidence="9">
    <location>
        <begin position="202"/>
        <end position="362"/>
    </location>
</feature>
<comment type="subcellular location">
    <subcellularLocation>
        <location evidence="1">Cytoplasm</location>
    </subcellularLocation>
</comment>
<keyword evidence="4" id="KW-0007">Acetylation</keyword>
<evidence type="ECO:0000256" key="7">
    <source>
        <dbReference type="SAM" id="MobiDB-lite"/>
    </source>
</evidence>
<dbReference type="GO" id="GO:0015631">
    <property type="term" value="F:tubulin binding"/>
    <property type="evidence" value="ECO:0007669"/>
    <property type="project" value="InterPro"/>
</dbReference>
<feature type="compositionally biased region" description="Low complexity" evidence="7">
    <location>
        <begin position="186"/>
        <end position="220"/>
    </location>
</feature>
<keyword evidence="8" id="KW-0472">Membrane</keyword>
<gene>
    <name evidence="10" type="ORF">C2E20_3562</name>
</gene>
<keyword evidence="11" id="KW-1185">Reference proteome</keyword>
<feature type="compositionally biased region" description="Polar residues" evidence="7">
    <location>
        <begin position="176"/>
        <end position="185"/>
    </location>
</feature>
<organism evidence="10 11">
    <name type="scientific">Micractinium conductrix</name>
    <dbReference type="NCBI Taxonomy" id="554055"/>
    <lineage>
        <taxon>Eukaryota</taxon>
        <taxon>Viridiplantae</taxon>
        <taxon>Chlorophyta</taxon>
        <taxon>core chlorophytes</taxon>
        <taxon>Trebouxiophyceae</taxon>
        <taxon>Chlorellales</taxon>
        <taxon>Chlorellaceae</taxon>
        <taxon>Chlorella clade</taxon>
        <taxon>Micractinium</taxon>
    </lineage>
</organism>
<dbReference type="PROSITE" id="PS51329">
    <property type="entry name" value="C_CAP_COFACTOR_C"/>
    <property type="match status" value="1"/>
</dbReference>
<name>A0A2P6VG77_9CHLO</name>
<dbReference type="GO" id="GO:0005737">
    <property type="term" value="C:cytoplasm"/>
    <property type="evidence" value="ECO:0007669"/>
    <property type="project" value="UniProtKB-SubCell"/>
</dbReference>
<evidence type="ECO:0000259" key="9">
    <source>
        <dbReference type="PROSITE" id="PS51329"/>
    </source>
</evidence>
<dbReference type="Pfam" id="PF07986">
    <property type="entry name" value="TBCC"/>
    <property type="match status" value="1"/>
</dbReference>
<feature type="region of interest" description="Disordered" evidence="7">
    <location>
        <begin position="165"/>
        <end position="220"/>
    </location>
</feature>
<dbReference type="PANTHER" id="PTHR15139">
    <property type="entry name" value="TUBULIN FOLDING COFACTOR C"/>
    <property type="match status" value="1"/>
</dbReference>
<evidence type="ECO:0000256" key="1">
    <source>
        <dbReference type="ARBA" id="ARBA00004496"/>
    </source>
</evidence>
<dbReference type="InterPro" id="IPR012945">
    <property type="entry name" value="Tubulin-bd_cofactor_C_dom"/>
</dbReference>
<feature type="transmembrane region" description="Helical" evidence="8">
    <location>
        <begin position="547"/>
        <end position="568"/>
    </location>
</feature>
<feature type="transmembrane region" description="Helical" evidence="8">
    <location>
        <begin position="462"/>
        <end position="485"/>
    </location>
</feature>
<dbReference type="InterPro" id="IPR038397">
    <property type="entry name" value="TBCC_N_sf"/>
</dbReference>
<dbReference type="Proteomes" id="UP000239649">
    <property type="component" value="Unassembled WGS sequence"/>
</dbReference>
<evidence type="ECO:0000256" key="5">
    <source>
        <dbReference type="ARBA" id="ARBA00023186"/>
    </source>
</evidence>
<dbReference type="InterPro" id="IPR027684">
    <property type="entry name" value="TBCC"/>
</dbReference>
<feature type="transmembrane region" description="Helical" evidence="8">
    <location>
        <begin position="404"/>
        <end position="425"/>
    </location>
</feature>
<feature type="transmembrane region" description="Helical" evidence="8">
    <location>
        <begin position="506"/>
        <end position="527"/>
    </location>
</feature>
<evidence type="ECO:0000256" key="6">
    <source>
        <dbReference type="ARBA" id="ARBA00026055"/>
    </source>
</evidence>
<dbReference type="EMBL" id="LHPF02000008">
    <property type="protein sequence ID" value="PSC73102.1"/>
    <property type="molecule type" value="Genomic_DNA"/>
</dbReference>
<reference evidence="10 11" key="1">
    <citation type="journal article" date="2018" name="Plant J.">
        <title>Genome sequences of Chlorella sorokiniana UTEX 1602 and Micractinium conductrix SAG 241.80: implications to maltose excretion by a green alga.</title>
        <authorList>
            <person name="Arriola M.B."/>
            <person name="Velmurugan N."/>
            <person name="Zhang Y."/>
            <person name="Plunkett M.H."/>
            <person name="Hondzo H."/>
            <person name="Barney B.M."/>
        </authorList>
    </citation>
    <scope>NUCLEOTIDE SEQUENCE [LARGE SCALE GENOMIC DNA]</scope>
    <source>
        <strain evidence="10 11">SAG 241.80</strain>
    </source>
</reference>
<dbReference type="AlphaFoldDB" id="A0A2P6VG77"/>
<keyword evidence="5" id="KW-0143">Chaperone</keyword>
<dbReference type="GO" id="GO:0007021">
    <property type="term" value="P:tubulin complex assembly"/>
    <property type="evidence" value="ECO:0007669"/>
    <property type="project" value="TreeGrafter"/>
</dbReference>
<comment type="caution">
    <text evidence="10">The sequence shown here is derived from an EMBL/GenBank/DDBJ whole genome shotgun (WGS) entry which is preliminary data.</text>
</comment>
<feature type="transmembrane region" description="Helical" evidence="8">
    <location>
        <begin position="432"/>
        <end position="450"/>
    </location>
</feature>
<sequence>MAQAEPAGGQAGEFIDTLDAPAAAGHAAGMLARLAEREAERTAAAEARAQAVAVAADPRESVDRFLEDFAAHRQQLEAELEAAAAGSTSSGGESGGDGGALAPLLQRIVDLEKAVADAAYFLPAYDLRQATLALAALRERQEVGAAALQPRRRFAFNRKAPKAAAAAAAPAAPAGSEQQHPQQQTGGSAPAAAVADGAAAQPPALGTQQQQLASKQAQHAGGRTIRGLRDQVLVLQRADAAGQEFTLSDLEGCTVYLLAPLAGLFLHGVRRCSVYTGPVAGACFVEGAEDCTLMIAARQVRIHAAHRCDLYLRVRSHPIIEHSTTLRFAPYAASYGGSEGDLADQGLEPDGGMWSQVHDFGWLRATQSPHWQVHGAESVGFTSDDGGRLKSRRRRRGAAMTPTVGAAAAVAALFFVFLIGAAASFNLARFRVYLLLGLSCLLRGVGYALKASNAASPASGKAASYLALTAAGYGISLAVICLLLGCWWKNSDAGAGLRRLSIGSRLLIAPVIALGPICGCVLAGLIYGDTSPAVKADAATLREAVAWGMLAVLTLISAIAGLATLLAARQRGSSSVKAGADPDLLVAVLLACCSLLLVSGSFRVAAVYHHSLVDNDATFYPLQALPELLEILLLLWPKLMPRAALGRGFARWWAATHHQGGSGSSGAITNASSAAESGTLKVAKGSEW</sequence>
<evidence type="ECO:0000313" key="11">
    <source>
        <dbReference type="Proteomes" id="UP000239649"/>
    </source>
</evidence>
<dbReference type="GO" id="GO:0007023">
    <property type="term" value="P:post-chaperonin tubulin folding pathway"/>
    <property type="evidence" value="ECO:0007669"/>
    <property type="project" value="InterPro"/>
</dbReference>
<dbReference type="InterPro" id="IPR031925">
    <property type="entry name" value="TBCC_N"/>
</dbReference>
<feature type="compositionally biased region" description="Low complexity" evidence="7">
    <location>
        <begin position="165"/>
        <end position="174"/>
    </location>
</feature>
<protein>
    <submittedName>
        <fullName evidence="10">Tubulin-folding cofactor C</fullName>
    </submittedName>
</protein>
<evidence type="ECO:0000256" key="4">
    <source>
        <dbReference type="ARBA" id="ARBA00022990"/>
    </source>
</evidence>
<dbReference type="InterPro" id="IPR017901">
    <property type="entry name" value="C-CAP_CF_C-like"/>
</dbReference>
<evidence type="ECO:0000256" key="3">
    <source>
        <dbReference type="ARBA" id="ARBA00022490"/>
    </source>
</evidence>
<comment type="subunit">
    <text evidence="6">Supercomplex made of cofactors A to E. Cofactors A and D function by capturing and stabilizing tubulin in a quasi-native conformation. Cofactor E binds to the cofactor D-tubulin complex; interaction with cofactor C then causes the release of tubulin polypeptides that are committed to the native state.</text>
</comment>
<evidence type="ECO:0000313" key="10">
    <source>
        <dbReference type="EMBL" id="PSC73102.1"/>
    </source>
</evidence>